<dbReference type="Proteomes" id="UP001218218">
    <property type="component" value="Unassembled WGS sequence"/>
</dbReference>
<evidence type="ECO:0008006" key="5">
    <source>
        <dbReference type="Google" id="ProtNLM"/>
    </source>
</evidence>
<evidence type="ECO:0000313" key="3">
    <source>
        <dbReference type="EMBL" id="KAJ7301119.1"/>
    </source>
</evidence>
<feature type="region of interest" description="Disordered" evidence="1">
    <location>
        <begin position="93"/>
        <end position="125"/>
    </location>
</feature>
<accession>A0AAD6YY64</accession>
<dbReference type="SUPFAM" id="SSF56219">
    <property type="entry name" value="DNase I-like"/>
    <property type="match status" value="1"/>
</dbReference>
<name>A0AAD6YY64_9AGAR</name>
<sequence>MPVGVHWPLLITFLHFLAPWGDFLGNGNGTLSSRGVHNSAVDRAPNEGIWSSDDGSSSTAIQAGQRLNDAEGNPIPGFSRYPSTHIVSPHIEDNMDTANSRPLGSYRSDSPTVPGASPNIPWTQRTRRQLNQQRLNNDPNRQKLGEKIRRKSKAAIKIATLNMRGRFDRDGQDKWLHINQIIRDNRIGVLALQETHLSSADNDKLNSLFLVIVSTIDPLHPGAKGTASVLNKRLINVNEVKQDVLIEGRALVLSVNWHADLTLRFLAIYAPNELSEMQSSLVL</sequence>
<dbReference type="Gene3D" id="3.60.10.10">
    <property type="entry name" value="Endonuclease/exonuclease/phosphatase"/>
    <property type="match status" value="1"/>
</dbReference>
<keyword evidence="2" id="KW-0732">Signal</keyword>
<keyword evidence="4" id="KW-1185">Reference proteome</keyword>
<feature type="compositionally biased region" description="Polar residues" evidence="1">
    <location>
        <begin position="96"/>
        <end position="111"/>
    </location>
</feature>
<dbReference type="EMBL" id="JARIHO010000143">
    <property type="protein sequence ID" value="KAJ7301119.1"/>
    <property type="molecule type" value="Genomic_DNA"/>
</dbReference>
<feature type="signal peptide" evidence="2">
    <location>
        <begin position="1"/>
        <end position="25"/>
    </location>
</feature>
<dbReference type="InterPro" id="IPR036691">
    <property type="entry name" value="Endo/exonu/phosph_ase_sf"/>
</dbReference>
<protein>
    <recommendedName>
        <fullName evidence="5">Endonuclease/exonuclease/phosphatase domain-containing protein</fullName>
    </recommendedName>
</protein>
<organism evidence="3 4">
    <name type="scientific">Mycena albidolilacea</name>
    <dbReference type="NCBI Taxonomy" id="1033008"/>
    <lineage>
        <taxon>Eukaryota</taxon>
        <taxon>Fungi</taxon>
        <taxon>Dikarya</taxon>
        <taxon>Basidiomycota</taxon>
        <taxon>Agaricomycotina</taxon>
        <taxon>Agaricomycetes</taxon>
        <taxon>Agaricomycetidae</taxon>
        <taxon>Agaricales</taxon>
        <taxon>Marasmiineae</taxon>
        <taxon>Mycenaceae</taxon>
        <taxon>Mycena</taxon>
    </lineage>
</organism>
<feature type="chain" id="PRO_5042248767" description="Endonuclease/exonuclease/phosphatase domain-containing protein" evidence="2">
    <location>
        <begin position="26"/>
        <end position="283"/>
    </location>
</feature>
<comment type="caution">
    <text evidence="3">The sequence shown here is derived from an EMBL/GenBank/DDBJ whole genome shotgun (WGS) entry which is preliminary data.</text>
</comment>
<dbReference type="AlphaFoldDB" id="A0AAD6YY64"/>
<proteinExistence type="predicted"/>
<reference evidence="3" key="1">
    <citation type="submission" date="2023-03" db="EMBL/GenBank/DDBJ databases">
        <title>Massive genome expansion in bonnet fungi (Mycena s.s.) driven by repeated elements and novel gene families across ecological guilds.</title>
        <authorList>
            <consortium name="Lawrence Berkeley National Laboratory"/>
            <person name="Harder C.B."/>
            <person name="Miyauchi S."/>
            <person name="Viragh M."/>
            <person name="Kuo A."/>
            <person name="Thoen E."/>
            <person name="Andreopoulos B."/>
            <person name="Lu D."/>
            <person name="Skrede I."/>
            <person name="Drula E."/>
            <person name="Henrissat B."/>
            <person name="Morin E."/>
            <person name="Kohler A."/>
            <person name="Barry K."/>
            <person name="LaButti K."/>
            <person name="Morin E."/>
            <person name="Salamov A."/>
            <person name="Lipzen A."/>
            <person name="Mereny Z."/>
            <person name="Hegedus B."/>
            <person name="Baldrian P."/>
            <person name="Stursova M."/>
            <person name="Weitz H."/>
            <person name="Taylor A."/>
            <person name="Grigoriev I.V."/>
            <person name="Nagy L.G."/>
            <person name="Martin F."/>
            <person name="Kauserud H."/>
        </authorList>
    </citation>
    <scope>NUCLEOTIDE SEQUENCE</scope>
    <source>
        <strain evidence="3">CBHHK002</strain>
    </source>
</reference>
<evidence type="ECO:0000313" key="4">
    <source>
        <dbReference type="Proteomes" id="UP001218218"/>
    </source>
</evidence>
<evidence type="ECO:0000256" key="2">
    <source>
        <dbReference type="SAM" id="SignalP"/>
    </source>
</evidence>
<gene>
    <name evidence="3" type="ORF">DFH08DRAFT_827828</name>
</gene>
<evidence type="ECO:0000256" key="1">
    <source>
        <dbReference type="SAM" id="MobiDB-lite"/>
    </source>
</evidence>